<sequence length="443" mass="50949">MICKRSALVLLRQLRVVERRRVALIPNQATIGLPINLATRRFNSLNSKDTKPLDSAKTATPVAEKKEEAKKLTLWEKVKHEAHHYWSGTKLLGFEIKVATKLLVRMLSGYELTRREYQQLKRTIVDVLRLVPFSAFVLIPFAELLLPIALKIFPNLLPSTYESNVDKEKKRAKLLETRAKTSSFLRNTIQESNNLMKLPVQISEDEKFAFVEFFRKINIVDERPTDEQIVKVARLFKDDEVLDNLSRPQLVAMAKYMALTPFGTDTFIRYQIRTKLINVVQDDRAIRYEGVDSLSVLELKAACRSRGLKNIDVSPGRLRDDLNTWLELRLNQKIPSTLLILSSIYTYGQSEVNSYYDALLHVLSSIPDEVYDVAKAGLSDDYKVKLNILKEQQEKIQEEHEQEKQMDAAPVKDHKNVKDVEEPKPEQVEESKASEEAQKDKKA</sequence>
<organism evidence="11 12">
    <name type="scientific">Saccharomycopsis crataegensis</name>
    <dbReference type="NCBI Taxonomy" id="43959"/>
    <lineage>
        <taxon>Eukaryota</taxon>
        <taxon>Fungi</taxon>
        <taxon>Dikarya</taxon>
        <taxon>Ascomycota</taxon>
        <taxon>Saccharomycotina</taxon>
        <taxon>Saccharomycetes</taxon>
        <taxon>Saccharomycopsidaceae</taxon>
        <taxon>Saccharomycopsis</taxon>
    </lineage>
</organism>
<dbReference type="Pfam" id="PF07766">
    <property type="entry name" value="LETM1_RBD"/>
    <property type="match status" value="1"/>
</dbReference>
<name>A0AAV5QF23_9ASCO</name>
<evidence type="ECO:0000256" key="2">
    <source>
        <dbReference type="ARBA" id="ARBA00022692"/>
    </source>
</evidence>
<comment type="caution">
    <text evidence="11">The sequence shown here is derived from an EMBL/GenBank/DDBJ whole genome shotgun (WGS) entry which is preliminary data.</text>
</comment>
<evidence type="ECO:0000256" key="7">
    <source>
        <dbReference type="PROSITE-ProRule" id="PRU01094"/>
    </source>
</evidence>
<dbReference type="RefSeq" id="XP_064850342.1">
    <property type="nucleotide sequence ID" value="XM_064994270.1"/>
</dbReference>
<keyword evidence="12" id="KW-1185">Reference proteome</keyword>
<dbReference type="InterPro" id="IPR033122">
    <property type="entry name" value="LETM1-like_RBD"/>
</dbReference>
<dbReference type="GO" id="GO:0005743">
    <property type="term" value="C:mitochondrial inner membrane"/>
    <property type="evidence" value="ECO:0007669"/>
    <property type="project" value="UniProtKB-SubCell"/>
</dbReference>
<evidence type="ECO:0000259" key="10">
    <source>
        <dbReference type="PROSITE" id="PS51758"/>
    </source>
</evidence>
<dbReference type="InterPro" id="IPR044202">
    <property type="entry name" value="LETM1/MDM38-like"/>
</dbReference>
<evidence type="ECO:0000256" key="9">
    <source>
        <dbReference type="SAM" id="Phobius"/>
    </source>
</evidence>
<accession>A0AAV5QF23</accession>
<evidence type="ECO:0000256" key="1">
    <source>
        <dbReference type="ARBA" id="ARBA00004434"/>
    </source>
</evidence>
<feature type="region of interest" description="Disordered" evidence="8">
    <location>
        <begin position="395"/>
        <end position="443"/>
    </location>
</feature>
<dbReference type="PANTHER" id="PTHR14009">
    <property type="entry name" value="LEUCINE ZIPPER-EF-HAND CONTAINING TRANSMEMBRANE PROTEIN"/>
    <property type="match status" value="1"/>
</dbReference>
<feature type="transmembrane region" description="Helical" evidence="9">
    <location>
        <begin position="127"/>
        <end position="150"/>
    </location>
</feature>
<dbReference type="PANTHER" id="PTHR14009:SF1">
    <property type="entry name" value="MITOCHONDRIAL PROTON_CALCIUM EXCHANGER PROTEIN"/>
    <property type="match status" value="1"/>
</dbReference>
<dbReference type="Proteomes" id="UP001360560">
    <property type="component" value="Unassembled WGS sequence"/>
</dbReference>
<dbReference type="GO" id="GO:0030003">
    <property type="term" value="P:intracellular monoatomic cation homeostasis"/>
    <property type="evidence" value="ECO:0007669"/>
    <property type="project" value="TreeGrafter"/>
</dbReference>
<protein>
    <submittedName>
        <fullName evidence="11">Ribosome-binding protein</fullName>
    </submittedName>
</protein>
<evidence type="ECO:0000256" key="4">
    <source>
        <dbReference type="ARBA" id="ARBA00022989"/>
    </source>
</evidence>
<keyword evidence="5 7" id="KW-0496">Mitochondrion</keyword>
<evidence type="ECO:0000256" key="8">
    <source>
        <dbReference type="SAM" id="MobiDB-lite"/>
    </source>
</evidence>
<evidence type="ECO:0000256" key="5">
    <source>
        <dbReference type="ARBA" id="ARBA00023128"/>
    </source>
</evidence>
<keyword evidence="3" id="KW-0999">Mitochondrion inner membrane</keyword>
<dbReference type="GO" id="GO:0043022">
    <property type="term" value="F:ribosome binding"/>
    <property type="evidence" value="ECO:0007669"/>
    <property type="project" value="InterPro"/>
</dbReference>
<comment type="subcellular location">
    <subcellularLocation>
        <location evidence="1">Mitochondrion inner membrane</location>
        <topology evidence="1">Single-pass membrane protein</topology>
    </subcellularLocation>
</comment>
<feature type="domain" description="Letm1 RBD" evidence="10">
    <location>
        <begin position="173"/>
        <end position="368"/>
    </location>
</feature>
<proteinExistence type="predicted"/>
<keyword evidence="4 9" id="KW-1133">Transmembrane helix</keyword>
<keyword evidence="6 9" id="KW-0472">Membrane</keyword>
<dbReference type="PROSITE" id="PS51758">
    <property type="entry name" value="LETM1_RBD"/>
    <property type="match status" value="1"/>
</dbReference>
<gene>
    <name evidence="11" type="ORF">DASC09_006670</name>
</gene>
<reference evidence="11 12" key="1">
    <citation type="journal article" date="2023" name="Elife">
        <title>Identification of key yeast species and microbe-microbe interactions impacting larval growth of Drosophila in the wild.</title>
        <authorList>
            <person name="Mure A."/>
            <person name="Sugiura Y."/>
            <person name="Maeda R."/>
            <person name="Honda K."/>
            <person name="Sakurai N."/>
            <person name="Takahashi Y."/>
            <person name="Watada M."/>
            <person name="Katoh T."/>
            <person name="Gotoh A."/>
            <person name="Gotoh Y."/>
            <person name="Taniguchi I."/>
            <person name="Nakamura K."/>
            <person name="Hayashi T."/>
            <person name="Katayama T."/>
            <person name="Uemura T."/>
            <person name="Hattori Y."/>
        </authorList>
    </citation>
    <scope>NUCLEOTIDE SEQUENCE [LARGE SCALE GENOMIC DNA]</scope>
    <source>
        <strain evidence="11 12">SC-9</strain>
    </source>
</reference>
<evidence type="ECO:0000313" key="11">
    <source>
        <dbReference type="EMBL" id="GMM33342.1"/>
    </source>
</evidence>
<dbReference type="AlphaFoldDB" id="A0AAV5QF23"/>
<dbReference type="GeneID" id="90071321"/>
<evidence type="ECO:0000313" key="12">
    <source>
        <dbReference type="Proteomes" id="UP001360560"/>
    </source>
</evidence>
<dbReference type="EMBL" id="BTFZ01000001">
    <property type="protein sequence ID" value="GMM33342.1"/>
    <property type="molecule type" value="Genomic_DNA"/>
</dbReference>
<evidence type="ECO:0000256" key="6">
    <source>
        <dbReference type="ARBA" id="ARBA00023136"/>
    </source>
</evidence>
<keyword evidence="2 9" id="KW-0812">Transmembrane</keyword>
<evidence type="ECO:0000256" key="3">
    <source>
        <dbReference type="ARBA" id="ARBA00022792"/>
    </source>
</evidence>